<proteinExistence type="predicted"/>
<dbReference type="AlphaFoldDB" id="A0A1Y2ASI8"/>
<accession>A0A1Y2ASI8</accession>
<dbReference type="InterPro" id="IPR025277">
    <property type="entry name" value="Apiosidase-like_cat_dom"/>
</dbReference>
<dbReference type="PANTHER" id="PTHR37836:SF2">
    <property type="entry name" value="DUF4038 DOMAIN-CONTAINING PROTEIN"/>
    <property type="match status" value="1"/>
</dbReference>
<name>A0A1Y2ASI8_9TREE</name>
<evidence type="ECO:0000259" key="2">
    <source>
        <dbReference type="Pfam" id="PF12904"/>
    </source>
</evidence>
<feature type="domain" description="Apiosidase-like catalytic" evidence="3">
    <location>
        <begin position="20"/>
        <end position="417"/>
    </location>
</feature>
<dbReference type="InParanoid" id="A0A1Y2ASI8"/>
<dbReference type="InterPro" id="IPR017853">
    <property type="entry name" value="GH"/>
</dbReference>
<sequence length="523" mass="58785">MSRPASAIAANAAQAIQPSRNGRHLTLHADPDKPFFWLADTAWELFHRLDKTEAERYLRNRAAKGFNVVMIVLFAEHGQLDFPNRFGQWPFEGGSKPDLSKPNLVYYEFVDWVIELASSLGLRVALVPTWGRYINGGYYKGPFLFTDQTAYSFGKFVGQRYPYLPYILGGDSNRFWNADMRDAAAQGQDISKLPMTDYGHLTEAMARGLFEGEQTHSLLSSYKTFIIYHSAQIWLPQGPESTGSAQFPDADWLTMDACQSGHYNAASRPRVDEEEKGVAGSQTGVSSSDPRCLPHLWRAVSSYEPIRKMYNTPRPDGHPRPVVDLEAHYENTRHWFRKPYPLWTADNIRRGAWQGIFAGACGYTYGANSIWQMHNAESSTHPPIQQPTTAFTNWNVELDLAGAFMSGTAKRIVESLPGYFERIPDQSFILSDTHEPATDLAGEELISGMREANGQWAMVHLPFGGPVELDLGKALPGKTSWRGWWWDPRIGSRETFGLGVTPGSKTFTAPDEQDWLLYLEAAL</sequence>
<dbReference type="Proteomes" id="UP000193986">
    <property type="component" value="Unassembled WGS sequence"/>
</dbReference>
<dbReference type="Pfam" id="PF12904">
    <property type="entry name" value="Collagen_bind_2"/>
    <property type="match status" value="1"/>
</dbReference>
<dbReference type="Gene3D" id="3.20.20.80">
    <property type="entry name" value="Glycosidases"/>
    <property type="match status" value="1"/>
</dbReference>
<reference evidence="4 5" key="1">
    <citation type="submission" date="2016-07" db="EMBL/GenBank/DDBJ databases">
        <title>Pervasive Adenine N6-methylation of Active Genes in Fungi.</title>
        <authorList>
            <consortium name="DOE Joint Genome Institute"/>
            <person name="Mondo S.J."/>
            <person name="Dannebaum R.O."/>
            <person name="Kuo R.C."/>
            <person name="Labutti K."/>
            <person name="Haridas S."/>
            <person name="Kuo A."/>
            <person name="Salamov A."/>
            <person name="Ahrendt S.R."/>
            <person name="Lipzen A."/>
            <person name="Sullivan W."/>
            <person name="Andreopoulos W.B."/>
            <person name="Clum A."/>
            <person name="Lindquist E."/>
            <person name="Daum C."/>
            <person name="Ramamoorthy G.K."/>
            <person name="Gryganskyi A."/>
            <person name="Culley D."/>
            <person name="Magnuson J.K."/>
            <person name="James T.Y."/>
            <person name="O'Malley M.A."/>
            <person name="Stajich J.E."/>
            <person name="Spatafora J.W."/>
            <person name="Visel A."/>
            <person name="Grigoriev I.V."/>
        </authorList>
    </citation>
    <scope>NUCLEOTIDE SEQUENCE [LARGE SCALE GENOMIC DNA]</scope>
    <source>
        <strain evidence="4 5">68-887.2</strain>
    </source>
</reference>
<evidence type="ECO:0008006" key="6">
    <source>
        <dbReference type="Google" id="ProtNLM"/>
    </source>
</evidence>
<evidence type="ECO:0000259" key="3">
    <source>
        <dbReference type="Pfam" id="PF13204"/>
    </source>
</evidence>
<dbReference type="InterPro" id="IPR024749">
    <property type="entry name" value="Collagen-bd_put"/>
</dbReference>
<comment type="caution">
    <text evidence="4">The sequence shown here is derived from an EMBL/GenBank/DDBJ whole genome shotgun (WGS) entry which is preliminary data.</text>
</comment>
<gene>
    <name evidence="4" type="ORF">BCR39DRAFT_543890</name>
</gene>
<organism evidence="4 5">
    <name type="scientific">Naematelia encephala</name>
    <dbReference type="NCBI Taxonomy" id="71784"/>
    <lineage>
        <taxon>Eukaryota</taxon>
        <taxon>Fungi</taxon>
        <taxon>Dikarya</taxon>
        <taxon>Basidiomycota</taxon>
        <taxon>Agaricomycotina</taxon>
        <taxon>Tremellomycetes</taxon>
        <taxon>Tremellales</taxon>
        <taxon>Naemateliaceae</taxon>
        <taxon>Naematelia</taxon>
    </lineage>
</organism>
<keyword evidence="5" id="KW-1185">Reference proteome</keyword>
<feature type="domain" description="Putative collagen-binding" evidence="2">
    <location>
        <begin position="423"/>
        <end position="520"/>
    </location>
</feature>
<protein>
    <recommendedName>
        <fullName evidence="6">DUF4038 domain-containing protein</fullName>
    </recommendedName>
</protein>
<feature type="region of interest" description="Disordered" evidence="1">
    <location>
        <begin position="265"/>
        <end position="289"/>
    </location>
</feature>
<dbReference type="Pfam" id="PF13204">
    <property type="entry name" value="Apiosidase"/>
    <property type="match status" value="1"/>
</dbReference>
<dbReference type="SUPFAM" id="SSF51445">
    <property type="entry name" value="(Trans)glycosidases"/>
    <property type="match status" value="1"/>
</dbReference>
<evidence type="ECO:0000256" key="1">
    <source>
        <dbReference type="SAM" id="MobiDB-lite"/>
    </source>
</evidence>
<dbReference type="EMBL" id="MCFC01000056">
    <property type="protein sequence ID" value="ORY25529.1"/>
    <property type="molecule type" value="Genomic_DNA"/>
</dbReference>
<evidence type="ECO:0000313" key="5">
    <source>
        <dbReference type="Proteomes" id="UP000193986"/>
    </source>
</evidence>
<feature type="compositionally biased region" description="Polar residues" evidence="1">
    <location>
        <begin position="280"/>
        <end position="289"/>
    </location>
</feature>
<dbReference type="OrthoDB" id="2581507at2759"/>
<evidence type="ECO:0000313" key="4">
    <source>
        <dbReference type="EMBL" id="ORY25529.1"/>
    </source>
</evidence>
<dbReference type="STRING" id="71784.A0A1Y2ASI8"/>
<dbReference type="PANTHER" id="PTHR37836">
    <property type="entry name" value="LMO1036 PROTEIN"/>
    <property type="match status" value="1"/>
</dbReference>